<keyword evidence="3" id="KW-0378">Hydrolase</keyword>
<protein>
    <submittedName>
        <fullName evidence="6">NlpC/P60 family protein</fullName>
    </submittedName>
</protein>
<keyword evidence="4" id="KW-0788">Thiol protease</keyword>
<feature type="domain" description="NlpC/P60" evidence="5">
    <location>
        <begin position="50"/>
        <end position="181"/>
    </location>
</feature>
<accession>A0A4U1CLN6</accession>
<evidence type="ECO:0000313" key="7">
    <source>
        <dbReference type="Proteomes" id="UP000307244"/>
    </source>
</evidence>
<dbReference type="Proteomes" id="UP000307244">
    <property type="component" value="Unassembled WGS sequence"/>
</dbReference>
<dbReference type="SUPFAM" id="SSF54001">
    <property type="entry name" value="Cysteine proteinases"/>
    <property type="match status" value="1"/>
</dbReference>
<evidence type="ECO:0000313" key="6">
    <source>
        <dbReference type="EMBL" id="TKC08727.1"/>
    </source>
</evidence>
<evidence type="ECO:0000256" key="3">
    <source>
        <dbReference type="ARBA" id="ARBA00022801"/>
    </source>
</evidence>
<name>A0A4U1CLN6_9SPHI</name>
<reference evidence="6 7" key="1">
    <citation type="submission" date="2019-04" db="EMBL/GenBank/DDBJ databases">
        <title>Pedobacter sp. RP-3-15 sp. nov., isolated from Arctic soil.</title>
        <authorList>
            <person name="Dahal R.H."/>
            <person name="Kim D.-U."/>
        </authorList>
    </citation>
    <scope>NUCLEOTIDE SEQUENCE [LARGE SCALE GENOMIC DNA]</scope>
    <source>
        <strain evidence="6 7">RP-3-15</strain>
    </source>
</reference>
<dbReference type="EMBL" id="SWBQ01000001">
    <property type="protein sequence ID" value="TKC08727.1"/>
    <property type="molecule type" value="Genomic_DNA"/>
</dbReference>
<comment type="similarity">
    <text evidence="1">Belongs to the peptidase C40 family.</text>
</comment>
<gene>
    <name evidence="6" type="ORF">FA047_01095</name>
</gene>
<keyword evidence="2" id="KW-0645">Protease</keyword>
<dbReference type="GO" id="GO:0008234">
    <property type="term" value="F:cysteine-type peptidase activity"/>
    <property type="evidence" value="ECO:0007669"/>
    <property type="project" value="UniProtKB-KW"/>
</dbReference>
<dbReference type="Pfam" id="PF00877">
    <property type="entry name" value="NLPC_P60"/>
    <property type="match status" value="1"/>
</dbReference>
<dbReference type="RefSeq" id="WP_136834147.1">
    <property type="nucleotide sequence ID" value="NZ_SWBQ01000001.1"/>
</dbReference>
<dbReference type="PANTHER" id="PTHR47053">
    <property type="entry name" value="MUREIN DD-ENDOPEPTIDASE MEPH-RELATED"/>
    <property type="match status" value="1"/>
</dbReference>
<sequence length="181" mass="20086">MKKTIILFSIAFFSVWAGKAQTTVPLEYRELVNRLSKQLPEQKNKTNIPETSPNKLLEFAKSMLGIRYRTASSSPKRGFDCSGFVNYVFSNFGFKVPRSSRDFALSGEAKKLEDAKIGDVILFTGTNSRSRTPGHVGIIYSVDGDDIKFIHSSSGGAKGVTITSLNEGFYKKRFLKVVSIL</sequence>
<evidence type="ECO:0000256" key="2">
    <source>
        <dbReference type="ARBA" id="ARBA00022670"/>
    </source>
</evidence>
<dbReference type="InterPro" id="IPR051202">
    <property type="entry name" value="Peptidase_C40"/>
</dbReference>
<dbReference type="Gene3D" id="3.90.1720.10">
    <property type="entry name" value="endopeptidase domain like (from Nostoc punctiforme)"/>
    <property type="match status" value="1"/>
</dbReference>
<dbReference type="OrthoDB" id="9807055at2"/>
<dbReference type="GO" id="GO:0006508">
    <property type="term" value="P:proteolysis"/>
    <property type="evidence" value="ECO:0007669"/>
    <property type="project" value="UniProtKB-KW"/>
</dbReference>
<evidence type="ECO:0000256" key="1">
    <source>
        <dbReference type="ARBA" id="ARBA00007074"/>
    </source>
</evidence>
<keyword evidence="7" id="KW-1185">Reference proteome</keyword>
<evidence type="ECO:0000259" key="5">
    <source>
        <dbReference type="PROSITE" id="PS51935"/>
    </source>
</evidence>
<dbReference type="PROSITE" id="PS51935">
    <property type="entry name" value="NLPC_P60"/>
    <property type="match status" value="1"/>
</dbReference>
<dbReference type="PANTHER" id="PTHR47053:SF1">
    <property type="entry name" value="MUREIN DD-ENDOPEPTIDASE MEPH-RELATED"/>
    <property type="match status" value="1"/>
</dbReference>
<proteinExistence type="inferred from homology"/>
<comment type="caution">
    <text evidence="6">The sequence shown here is derived from an EMBL/GenBank/DDBJ whole genome shotgun (WGS) entry which is preliminary data.</text>
</comment>
<dbReference type="InterPro" id="IPR038765">
    <property type="entry name" value="Papain-like_cys_pep_sf"/>
</dbReference>
<evidence type="ECO:0000256" key="4">
    <source>
        <dbReference type="ARBA" id="ARBA00022807"/>
    </source>
</evidence>
<dbReference type="AlphaFoldDB" id="A0A4U1CLN6"/>
<dbReference type="InterPro" id="IPR000064">
    <property type="entry name" value="NLP_P60_dom"/>
</dbReference>
<organism evidence="6 7">
    <name type="scientific">Pedobacter frigoris</name>
    <dbReference type="NCBI Taxonomy" id="2571272"/>
    <lineage>
        <taxon>Bacteria</taxon>
        <taxon>Pseudomonadati</taxon>
        <taxon>Bacteroidota</taxon>
        <taxon>Sphingobacteriia</taxon>
        <taxon>Sphingobacteriales</taxon>
        <taxon>Sphingobacteriaceae</taxon>
        <taxon>Pedobacter</taxon>
    </lineage>
</organism>